<organism evidence="5 6">
    <name type="scientific">Paenibacillus spongiae</name>
    <dbReference type="NCBI Taxonomy" id="2909671"/>
    <lineage>
        <taxon>Bacteria</taxon>
        <taxon>Bacillati</taxon>
        <taxon>Bacillota</taxon>
        <taxon>Bacilli</taxon>
        <taxon>Bacillales</taxon>
        <taxon>Paenibacillaceae</taxon>
        <taxon>Paenibacillus</taxon>
    </lineage>
</organism>
<dbReference type="RefSeq" id="WP_258387971.1">
    <property type="nucleotide sequence ID" value="NZ_CP091430.1"/>
</dbReference>
<dbReference type="GO" id="GO:0008168">
    <property type="term" value="F:methyltransferase activity"/>
    <property type="evidence" value="ECO:0007669"/>
    <property type="project" value="UniProtKB-KW"/>
</dbReference>
<dbReference type="InterPro" id="IPR029063">
    <property type="entry name" value="SAM-dependent_MTases_sf"/>
</dbReference>
<gene>
    <name evidence="5" type="ORF">L1F29_08880</name>
</gene>
<evidence type="ECO:0000313" key="5">
    <source>
        <dbReference type="EMBL" id="UVI31911.1"/>
    </source>
</evidence>
<accession>A0ABY5SD76</accession>
<sequence length="247" mass="28503">MLDWYKRSFGSDYMIVYRHRNWEQAAREVQQMAGWLDLPADVQVLDIGCGMGRHALALAEMGFKVTGIDLSEALLHEARAHNRGGQVELVHGDMRQLPFESGRFQATLNLFTSFGYFAEERDNLAVLKEIRRVLDDDGQYLIDFLNPVYTKRHLVPHSERTDEETGLHIDERRMIEDGAVVKRISIGQPGGDKRHYEERVRLYTLDWFGKVLDEAGLTLERVYGDYDGSSYSETESKRMIMIGRISR</sequence>
<protein>
    <submittedName>
        <fullName evidence="5">Class I SAM-dependent methyltransferase</fullName>
    </submittedName>
</protein>
<dbReference type="GO" id="GO:0032259">
    <property type="term" value="P:methylation"/>
    <property type="evidence" value="ECO:0007669"/>
    <property type="project" value="UniProtKB-KW"/>
</dbReference>
<keyword evidence="2" id="KW-0808">Transferase</keyword>
<dbReference type="InterPro" id="IPR041698">
    <property type="entry name" value="Methyltransf_25"/>
</dbReference>
<evidence type="ECO:0000256" key="2">
    <source>
        <dbReference type="ARBA" id="ARBA00022679"/>
    </source>
</evidence>
<evidence type="ECO:0000259" key="4">
    <source>
        <dbReference type="Pfam" id="PF13649"/>
    </source>
</evidence>
<feature type="domain" description="Methyltransferase" evidence="4">
    <location>
        <begin position="44"/>
        <end position="138"/>
    </location>
</feature>
<dbReference type="CDD" id="cd02440">
    <property type="entry name" value="AdoMet_MTases"/>
    <property type="match status" value="1"/>
</dbReference>
<evidence type="ECO:0000313" key="6">
    <source>
        <dbReference type="Proteomes" id="UP001057877"/>
    </source>
</evidence>
<dbReference type="PANTHER" id="PTHR43464">
    <property type="entry name" value="METHYLTRANSFERASE"/>
    <property type="match status" value="1"/>
</dbReference>
<evidence type="ECO:0000256" key="3">
    <source>
        <dbReference type="ARBA" id="ARBA00022691"/>
    </source>
</evidence>
<name>A0ABY5SD76_9BACL</name>
<dbReference type="Proteomes" id="UP001057877">
    <property type="component" value="Chromosome"/>
</dbReference>
<dbReference type="Pfam" id="PF13649">
    <property type="entry name" value="Methyltransf_25"/>
    <property type="match status" value="1"/>
</dbReference>
<dbReference type="Gene3D" id="3.40.50.150">
    <property type="entry name" value="Vaccinia Virus protein VP39"/>
    <property type="match status" value="1"/>
</dbReference>
<dbReference type="SUPFAM" id="SSF53335">
    <property type="entry name" value="S-adenosyl-L-methionine-dependent methyltransferases"/>
    <property type="match status" value="1"/>
</dbReference>
<dbReference type="Gene3D" id="2.20.25.110">
    <property type="entry name" value="S-adenosyl-L-methionine-dependent methyltransferases"/>
    <property type="match status" value="1"/>
</dbReference>
<dbReference type="PANTHER" id="PTHR43464:SF19">
    <property type="entry name" value="UBIQUINONE BIOSYNTHESIS O-METHYLTRANSFERASE, MITOCHONDRIAL"/>
    <property type="match status" value="1"/>
</dbReference>
<evidence type="ECO:0000256" key="1">
    <source>
        <dbReference type="ARBA" id="ARBA00022603"/>
    </source>
</evidence>
<dbReference type="EMBL" id="CP091430">
    <property type="protein sequence ID" value="UVI31911.1"/>
    <property type="molecule type" value="Genomic_DNA"/>
</dbReference>
<proteinExistence type="predicted"/>
<reference evidence="5" key="1">
    <citation type="submission" date="2022-01" db="EMBL/GenBank/DDBJ databases">
        <title>Paenibacillus spongiae sp. nov., isolated from marine sponge.</title>
        <authorList>
            <person name="Li Z."/>
            <person name="Zhang M."/>
        </authorList>
    </citation>
    <scope>NUCLEOTIDE SEQUENCE</scope>
    <source>
        <strain evidence="5">PHS-Z3</strain>
    </source>
</reference>
<keyword evidence="3" id="KW-0949">S-adenosyl-L-methionine</keyword>
<keyword evidence="6" id="KW-1185">Reference proteome</keyword>
<keyword evidence="1 5" id="KW-0489">Methyltransferase</keyword>